<comment type="caution">
    <text evidence="1">The sequence shown here is derived from an EMBL/GenBank/DDBJ whole genome shotgun (WGS) entry which is preliminary data.</text>
</comment>
<dbReference type="Proteomes" id="UP000807504">
    <property type="component" value="Unassembled WGS sequence"/>
</dbReference>
<evidence type="ECO:0000313" key="2">
    <source>
        <dbReference type="Proteomes" id="UP000807504"/>
    </source>
</evidence>
<dbReference type="AlphaFoldDB" id="A0A8T0EB44"/>
<organism evidence="1 2">
    <name type="scientific">Argiope bruennichi</name>
    <name type="common">Wasp spider</name>
    <name type="synonym">Aranea bruennichi</name>
    <dbReference type="NCBI Taxonomy" id="94029"/>
    <lineage>
        <taxon>Eukaryota</taxon>
        <taxon>Metazoa</taxon>
        <taxon>Ecdysozoa</taxon>
        <taxon>Arthropoda</taxon>
        <taxon>Chelicerata</taxon>
        <taxon>Arachnida</taxon>
        <taxon>Araneae</taxon>
        <taxon>Araneomorphae</taxon>
        <taxon>Entelegynae</taxon>
        <taxon>Araneoidea</taxon>
        <taxon>Araneidae</taxon>
        <taxon>Argiope</taxon>
    </lineage>
</organism>
<proteinExistence type="predicted"/>
<gene>
    <name evidence="1" type="ORF">HNY73_020920</name>
</gene>
<name>A0A8T0EB44_ARGBR</name>
<evidence type="ECO:0000313" key="1">
    <source>
        <dbReference type="EMBL" id="KAF8768062.1"/>
    </source>
</evidence>
<reference evidence="1" key="2">
    <citation type="submission" date="2020-06" db="EMBL/GenBank/DDBJ databases">
        <authorList>
            <person name="Sheffer M."/>
        </authorList>
    </citation>
    <scope>NUCLEOTIDE SEQUENCE</scope>
</reference>
<dbReference type="EMBL" id="JABXBU010002230">
    <property type="protein sequence ID" value="KAF8768062.1"/>
    <property type="molecule type" value="Genomic_DNA"/>
</dbReference>
<accession>A0A8T0EB44</accession>
<sequence length="88" mass="9980">MSFVYRQSNQGNSHLLETLGPCKLSLRRTICKKGNGELQPPEKDGSLGITCENDTVTVRGLQATQLRRPRRFSVGRPTKPPPRLSWMW</sequence>
<reference evidence="1" key="1">
    <citation type="journal article" date="2020" name="bioRxiv">
        <title>Chromosome-level reference genome of the European wasp spider Argiope bruennichi: a resource for studies on range expansion and evolutionary adaptation.</title>
        <authorList>
            <person name="Sheffer M.M."/>
            <person name="Hoppe A."/>
            <person name="Krehenwinkel H."/>
            <person name="Uhl G."/>
            <person name="Kuss A.W."/>
            <person name="Jensen L."/>
            <person name="Jensen C."/>
            <person name="Gillespie R.G."/>
            <person name="Hoff K.J."/>
            <person name="Prost S."/>
        </authorList>
    </citation>
    <scope>NUCLEOTIDE SEQUENCE</scope>
</reference>
<keyword evidence="2" id="KW-1185">Reference proteome</keyword>
<protein>
    <submittedName>
        <fullName evidence="1">Uncharacterized protein</fullName>
    </submittedName>
</protein>